<evidence type="ECO:0000259" key="2">
    <source>
        <dbReference type="Pfam" id="PF12089"/>
    </source>
</evidence>
<proteinExistence type="predicted"/>
<organism evidence="3 5">
    <name type="scientific">Rathayibacter toxicus</name>
    <dbReference type="NCBI Taxonomy" id="145458"/>
    <lineage>
        <taxon>Bacteria</taxon>
        <taxon>Bacillati</taxon>
        <taxon>Actinomycetota</taxon>
        <taxon>Actinomycetes</taxon>
        <taxon>Micrococcales</taxon>
        <taxon>Microbacteriaceae</taxon>
        <taxon>Rathayibacter</taxon>
    </lineage>
</organism>
<dbReference type="KEGG" id="rtx:TI83_00895"/>
<keyword evidence="5" id="KW-1185">Reference proteome</keyword>
<dbReference type="RefSeq" id="WP_027692774.1">
    <property type="nucleotide sequence ID" value="NZ_CP010848.1"/>
</dbReference>
<evidence type="ECO:0000313" key="6">
    <source>
        <dbReference type="Proteomes" id="UP000237966"/>
    </source>
</evidence>
<gene>
    <name evidence="4" type="ORF">C5C51_00660</name>
    <name evidence="3" type="ORF">VT73_06125</name>
</gene>
<keyword evidence="1" id="KW-1133">Transmembrane helix</keyword>
<dbReference type="EMBL" id="LBFI01000032">
    <property type="protein sequence ID" value="KKM45725.1"/>
    <property type="molecule type" value="Genomic_DNA"/>
</dbReference>
<reference evidence="4 6" key="2">
    <citation type="submission" date="2018-02" db="EMBL/GenBank/DDBJ databases">
        <title>Bacteriophage NCPPB3778 and a type I-E CRISPR drive the evolution of the US Biological Select Agent, Rathayibacter toxicus.</title>
        <authorList>
            <person name="Davis E.W.II."/>
            <person name="Tabima J.F."/>
            <person name="Weisberg A.J."/>
            <person name="Lopes L.D."/>
            <person name="Wiseman M.S."/>
            <person name="Wiseman M.S."/>
            <person name="Pupko T."/>
            <person name="Belcher M.S."/>
            <person name="Sechler A.J."/>
            <person name="Tancos M.A."/>
            <person name="Schroeder B.K."/>
            <person name="Murray T.D."/>
            <person name="Luster D.G."/>
            <person name="Schneider W.L."/>
            <person name="Rogers E."/>
            <person name="Andreote F.D."/>
            <person name="Grunwald N.J."/>
            <person name="Putnam M.L."/>
            <person name="Chang J.H."/>
        </authorList>
    </citation>
    <scope>NUCLEOTIDE SEQUENCE [LARGE SCALE GENOMIC DNA]</scope>
    <source>
        <strain evidence="4 6">FH99</strain>
    </source>
</reference>
<name>A0A0C5BD55_9MICO</name>
<dbReference type="GeneID" id="93666050"/>
<reference evidence="3 5" key="1">
    <citation type="submission" date="2015-04" db="EMBL/GenBank/DDBJ databases">
        <title>Draft genome sequence of Rathayibacter toxicus strain FH-142 (AKA 70134 or CS 32), a Western Australian isolate.</title>
        <authorList>
            <consortium name="Consortium for Microbial Forensics and Genomics (microFORGE)"/>
            <person name="Knight B.M."/>
            <person name="Roberts D.P."/>
            <person name="Lin D."/>
            <person name="Hari K."/>
            <person name="Fletcher J."/>
            <person name="Melcher U."/>
            <person name="Blagden T."/>
            <person name="Luster D.G."/>
            <person name="Sechler A.J."/>
            <person name="Schneider W.L."/>
            <person name="Winegar R.A."/>
        </authorList>
    </citation>
    <scope>NUCLEOTIDE SEQUENCE [LARGE SCALE GENOMIC DNA]</scope>
    <source>
        <strain evidence="3 5">FH142</strain>
    </source>
</reference>
<dbReference type="Proteomes" id="UP000237966">
    <property type="component" value="Unassembled WGS sequence"/>
</dbReference>
<accession>A0A0C5BD55</accession>
<evidence type="ECO:0000313" key="3">
    <source>
        <dbReference type="EMBL" id="KKM45725.1"/>
    </source>
</evidence>
<keyword evidence="1" id="KW-0472">Membrane</keyword>
<dbReference type="OrthoDB" id="3240216at2"/>
<evidence type="ECO:0000256" key="1">
    <source>
        <dbReference type="SAM" id="Phobius"/>
    </source>
</evidence>
<keyword evidence="1" id="KW-0812">Transmembrane</keyword>
<dbReference type="PATRIC" id="fig|145458.7.peg.210"/>
<comment type="caution">
    <text evidence="3">The sequence shown here is derived from an EMBL/GenBank/DDBJ whole genome shotgun (WGS) entry which is preliminary data.</text>
</comment>
<feature type="domain" description="DUF3566" evidence="2">
    <location>
        <begin position="20"/>
        <end position="134"/>
    </location>
</feature>
<protein>
    <submittedName>
        <fullName evidence="3">Membrane protein</fullName>
    </submittedName>
</protein>
<dbReference type="KEGG" id="rtc:APU90_05590"/>
<dbReference type="STRING" id="145458.APU90_05590"/>
<dbReference type="EMBL" id="PSWU01000001">
    <property type="protein sequence ID" value="PPI17171.1"/>
    <property type="molecule type" value="Genomic_DNA"/>
</dbReference>
<dbReference type="AlphaFoldDB" id="A0A0C5BD55"/>
<dbReference type="InterPro" id="IPR021949">
    <property type="entry name" value="DUF3566_TM"/>
</dbReference>
<dbReference type="eggNOG" id="COG3266">
    <property type="taxonomic scope" value="Bacteria"/>
</dbReference>
<feature type="transmembrane region" description="Helical" evidence="1">
    <location>
        <begin position="38"/>
        <end position="60"/>
    </location>
</feature>
<evidence type="ECO:0000313" key="4">
    <source>
        <dbReference type="EMBL" id="PPI17171.1"/>
    </source>
</evidence>
<dbReference type="Pfam" id="PF12089">
    <property type="entry name" value="DUF3566"/>
    <property type="match status" value="1"/>
</dbReference>
<dbReference type="Proteomes" id="UP000052979">
    <property type="component" value="Unassembled WGS sequence"/>
</dbReference>
<feature type="transmembrane region" description="Helical" evidence="1">
    <location>
        <begin position="93"/>
        <end position="119"/>
    </location>
</feature>
<evidence type="ECO:0000313" key="5">
    <source>
        <dbReference type="Proteomes" id="UP000052979"/>
    </source>
</evidence>
<sequence length="136" mass="14165">MSSTVAEKLATKSAKSPAAKQITLKLVYIDFWSLVKMAFLLGLSLGIITVVVSFLVFTVLTQTGLLDKLDSFAQGIGSLGDASLSSLVSLPQVMGFALVVAILDTIVTTALGAVVAILYNISVKITGGLVVGFTNR</sequence>